<evidence type="ECO:0000313" key="1">
    <source>
        <dbReference type="EMBL" id="RIX36236.1"/>
    </source>
</evidence>
<dbReference type="AlphaFoldDB" id="A0A418Q976"/>
<dbReference type="OrthoDB" id="4411041at2"/>
<evidence type="ECO:0000313" key="2">
    <source>
        <dbReference type="Proteomes" id="UP000285278"/>
    </source>
</evidence>
<accession>A0A418Q976</accession>
<proteinExistence type="predicted"/>
<sequence length="219" mass="23632">MSDQAPAPSPAPTAAPQFDPIMVLARAEGERGPVYAVWQVETDPTVTLGDFSGAWVITADGIQGFASSADWIENRSDQRSILTTLLRYPVLLTEGVSVEDVRGGVDDKDLPIIDRAATQHAAEEAIAGAKETFAKEFPEKRQPAWGTVEPLEPDAARAPETEGQDPATTSAITDALATAKGLRAWIRQWNAFDKLRVRRLGEVDDSLSELQGVPLRLTA</sequence>
<dbReference type="Proteomes" id="UP000285278">
    <property type="component" value="Unassembled WGS sequence"/>
</dbReference>
<dbReference type="STRING" id="1451189.CFAL_11505"/>
<protein>
    <submittedName>
        <fullName evidence="1">Uncharacterized protein</fullName>
    </submittedName>
</protein>
<gene>
    <name evidence="1" type="ORF">D3M95_02900</name>
</gene>
<comment type="caution">
    <text evidence="1">The sequence shown here is derived from an EMBL/GenBank/DDBJ whole genome shotgun (WGS) entry which is preliminary data.</text>
</comment>
<keyword evidence="2" id="KW-1185">Reference proteome</keyword>
<reference evidence="1 2" key="1">
    <citation type="submission" date="2018-09" db="EMBL/GenBank/DDBJ databases">
        <title>Optimization and identification of Corynebacterium falsenii FN1-14 from fish paste.</title>
        <authorList>
            <person name="Daroonpunt R."/>
            <person name="Tanasupawat S."/>
        </authorList>
    </citation>
    <scope>NUCLEOTIDE SEQUENCE [LARGE SCALE GENOMIC DNA]</scope>
    <source>
        <strain evidence="1 2">FN1-14</strain>
    </source>
</reference>
<dbReference type="RefSeq" id="WP_025403818.1">
    <property type="nucleotide sequence ID" value="NZ_CBCRUA010000002.1"/>
</dbReference>
<name>A0A418Q976_9CORY</name>
<dbReference type="EMBL" id="QXJK01000002">
    <property type="protein sequence ID" value="RIX36236.1"/>
    <property type="molecule type" value="Genomic_DNA"/>
</dbReference>
<organism evidence="1 2">
    <name type="scientific">Corynebacterium falsenii</name>
    <dbReference type="NCBI Taxonomy" id="108486"/>
    <lineage>
        <taxon>Bacteria</taxon>
        <taxon>Bacillati</taxon>
        <taxon>Actinomycetota</taxon>
        <taxon>Actinomycetes</taxon>
        <taxon>Mycobacteriales</taxon>
        <taxon>Corynebacteriaceae</taxon>
        <taxon>Corynebacterium</taxon>
    </lineage>
</organism>